<proteinExistence type="predicted"/>
<protein>
    <submittedName>
        <fullName evidence="3">Uncharacterized protein</fullName>
    </submittedName>
</protein>
<evidence type="ECO:0000313" key="3">
    <source>
        <dbReference type="EMBL" id="CCB55349.1"/>
    </source>
</evidence>
<dbReference type="PANTHER" id="PTHR36040">
    <property type="entry name" value="OS04G0188500 PROTEIN"/>
    <property type="match status" value="1"/>
</dbReference>
<dbReference type="EMBL" id="FN595991">
    <property type="protein sequence ID" value="CCB55349.1"/>
    <property type="molecule type" value="Genomic_DNA"/>
</dbReference>
<evidence type="ECO:0000313" key="4">
    <source>
        <dbReference type="Proteomes" id="UP000009183"/>
    </source>
</evidence>
<sequence length="96" mass="10749">MAMKKKRLVISLLLLLVMANFACAMNRRMLMIEGNINTETATEQPRNETENSETGDQPDVNNHHSIPRQKFSGWENNPGPSNNAQTKDGNAVDNHT</sequence>
<dbReference type="PaxDb" id="29760-VIT_08s0007g04810.t01"/>
<dbReference type="OrthoDB" id="1741865at2759"/>
<name>F6HKC7_VITVI</name>
<feature type="region of interest" description="Disordered" evidence="1">
    <location>
        <begin position="37"/>
        <end position="96"/>
    </location>
</feature>
<organism evidence="3 4">
    <name type="scientific">Vitis vinifera</name>
    <name type="common">Grape</name>
    <dbReference type="NCBI Taxonomy" id="29760"/>
    <lineage>
        <taxon>Eukaryota</taxon>
        <taxon>Viridiplantae</taxon>
        <taxon>Streptophyta</taxon>
        <taxon>Embryophyta</taxon>
        <taxon>Tracheophyta</taxon>
        <taxon>Spermatophyta</taxon>
        <taxon>Magnoliopsida</taxon>
        <taxon>eudicotyledons</taxon>
        <taxon>Gunneridae</taxon>
        <taxon>Pentapetalae</taxon>
        <taxon>rosids</taxon>
        <taxon>Vitales</taxon>
        <taxon>Vitaceae</taxon>
        <taxon>Viteae</taxon>
        <taxon>Vitis</taxon>
    </lineage>
</organism>
<feature type="compositionally biased region" description="Polar residues" evidence="1">
    <location>
        <begin position="74"/>
        <end position="88"/>
    </location>
</feature>
<keyword evidence="2" id="KW-0732">Signal</keyword>
<feature type="signal peptide" evidence="2">
    <location>
        <begin position="1"/>
        <end position="24"/>
    </location>
</feature>
<dbReference type="Proteomes" id="UP000009183">
    <property type="component" value="Chromosome 8"/>
</dbReference>
<gene>
    <name evidence="3" type="ordered locus">VIT_08s0007g04810</name>
</gene>
<dbReference type="HOGENOM" id="CLU_2363928_0_0_1"/>
<dbReference type="AlphaFoldDB" id="F6HKC7"/>
<reference evidence="4" key="1">
    <citation type="journal article" date="2007" name="Nature">
        <title>The grapevine genome sequence suggests ancestral hexaploidization in major angiosperm phyla.</title>
        <authorList>
            <consortium name="The French-Italian Public Consortium for Grapevine Genome Characterization."/>
            <person name="Jaillon O."/>
            <person name="Aury J.-M."/>
            <person name="Noel B."/>
            <person name="Policriti A."/>
            <person name="Clepet C."/>
            <person name="Casagrande A."/>
            <person name="Choisne N."/>
            <person name="Aubourg S."/>
            <person name="Vitulo N."/>
            <person name="Jubin C."/>
            <person name="Vezzi A."/>
            <person name="Legeai F."/>
            <person name="Hugueney P."/>
            <person name="Dasilva C."/>
            <person name="Horner D."/>
            <person name="Mica E."/>
            <person name="Jublot D."/>
            <person name="Poulain J."/>
            <person name="Bruyere C."/>
            <person name="Billault A."/>
            <person name="Segurens B."/>
            <person name="Gouyvenoux M."/>
            <person name="Ugarte E."/>
            <person name="Cattonaro F."/>
            <person name="Anthouard V."/>
            <person name="Vico V."/>
            <person name="Del Fabbro C."/>
            <person name="Alaux M."/>
            <person name="Di Gaspero G."/>
            <person name="Dumas V."/>
            <person name="Felice N."/>
            <person name="Paillard S."/>
            <person name="Juman I."/>
            <person name="Moroldo M."/>
            <person name="Scalabrin S."/>
            <person name="Canaguier A."/>
            <person name="Le Clainche I."/>
            <person name="Malacrida G."/>
            <person name="Durand E."/>
            <person name="Pesole G."/>
            <person name="Laucou V."/>
            <person name="Chatelet P."/>
            <person name="Merdinoglu D."/>
            <person name="Delledonne M."/>
            <person name="Pezzotti M."/>
            <person name="Lecharny A."/>
            <person name="Scarpelli C."/>
            <person name="Artiguenave F."/>
            <person name="Pe M.E."/>
            <person name="Valle G."/>
            <person name="Morgante M."/>
            <person name="Caboche M."/>
            <person name="Adam-Blondon A.-F."/>
            <person name="Weissenbach J."/>
            <person name="Quetier F."/>
            <person name="Wincker P."/>
        </authorList>
    </citation>
    <scope>NUCLEOTIDE SEQUENCE [LARGE SCALE GENOMIC DNA]</scope>
    <source>
        <strain evidence="4">cv. Pinot noir / PN40024</strain>
    </source>
</reference>
<evidence type="ECO:0000256" key="2">
    <source>
        <dbReference type="SAM" id="SignalP"/>
    </source>
</evidence>
<feature type="compositionally biased region" description="Polar residues" evidence="1">
    <location>
        <begin position="52"/>
        <end position="64"/>
    </location>
</feature>
<keyword evidence="4" id="KW-1185">Reference proteome</keyword>
<dbReference type="InParanoid" id="F6HKC7"/>
<dbReference type="PANTHER" id="PTHR36040:SF6">
    <property type="match status" value="1"/>
</dbReference>
<feature type="chain" id="PRO_5003341424" evidence="2">
    <location>
        <begin position="25"/>
        <end position="96"/>
    </location>
</feature>
<accession>F6HKC7</accession>
<evidence type="ECO:0000256" key="1">
    <source>
        <dbReference type="SAM" id="MobiDB-lite"/>
    </source>
</evidence>